<reference evidence="1 2" key="1">
    <citation type="journal article" date="2015" name="Nature">
        <title>rRNA introns, odd ribosomes, and small enigmatic genomes across a large radiation of phyla.</title>
        <authorList>
            <person name="Brown C.T."/>
            <person name="Hug L.A."/>
            <person name="Thomas B.C."/>
            <person name="Sharon I."/>
            <person name="Castelle C.J."/>
            <person name="Singh A."/>
            <person name="Wilkins M.J."/>
            <person name="Williams K.H."/>
            <person name="Banfield J.F."/>
        </authorList>
    </citation>
    <scope>NUCLEOTIDE SEQUENCE [LARGE SCALE GENOMIC DNA]</scope>
</reference>
<sequence length="47" mass="5146">MVMQGFLSARPFRTGTPGNYDGDTAVGVRVLQKRLGVPEMGSFDERT</sequence>
<dbReference type="AlphaFoldDB" id="A0A0G1YUQ5"/>
<dbReference type="Proteomes" id="UP000034789">
    <property type="component" value="Unassembled WGS sequence"/>
</dbReference>
<proteinExistence type="predicted"/>
<evidence type="ECO:0000313" key="1">
    <source>
        <dbReference type="EMBL" id="KKW46940.1"/>
    </source>
</evidence>
<name>A0A0G1YUQ5_9BACT</name>
<dbReference type="EMBL" id="LCSD01000024">
    <property type="protein sequence ID" value="KKW46940.1"/>
    <property type="molecule type" value="Genomic_DNA"/>
</dbReference>
<accession>A0A0G1YUQ5</accession>
<protein>
    <recommendedName>
        <fullName evidence="3">Peptidoglycan binding-like domain-containing protein</fullName>
    </recommendedName>
</protein>
<gene>
    <name evidence="1" type="ORF">UY98_C0024G0005</name>
</gene>
<comment type="caution">
    <text evidence="1">The sequence shown here is derived from an EMBL/GenBank/DDBJ whole genome shotgun (WGS) entry which is preliminary data.</text>
</comment>
<evidence type="ECO:0008006" key="3">
    <source>
        <dbReference type="Google" id="ProtNLM"/>
    </source>
</evidence>
<evidence type="ECO:0000313" key="2">
    <source>
        <dbReference type="Proteomes" id="UP000034789"/>
    </source>
</evidence>
<organism evidence="1 2">
    <name type="scientific">Candidatus Kaiserbacteria bacterium GW2011_GWA2_58_9</name>
    <dbReference type="NCBI Taxonomy" id="1618672"/>
    <lineage>
        <taxon>Bacteria</taxon>
        <taxon>Candidatus Kaiseribacteriota</taxon>
    </lineage>
</organism>